<keyword evidence="1" id="KW-0812">Transmembrane</keyword>
<sequence length="174" mass="18604">MEAPPPGAAPDGILVAVPNGDLGSFGSDPVFAYWRYGDARFAICVVRNCVGRRYQRMAKAEKSAMVNTELQHFAQALFGIDGLVNTALYVPQMVKTWKVPQGTSLSTWGFWAITSADGVFYATVVAQNLELALVLGGNLVGCSIIFALAITRKTRGVRNFASPSRGATQESGIS</sequence>
<organism evidence="2">
    <name type="scientific">Acidithiobacillus ferrivorans</name>
    <dbReference type="NCBI Taxonomy" id="160808"/>
    <lineage>
        <taxon>Bacteria</taxon>
        <taxon>Pseudomonadati</taxon>
        <taxon>Pseudomonadota</taxon>
        <taxon>Acidithiobacillia</taxon>
        <taxon>Acidithiobacillales</taxon>
        <taxon>Acidithiobacillaceae</taxon>
        <taxon>Acidithiobacillus</taxon>
    </lineage>
</organism>
<proteinExistence type="predicted"/>
<accession>A0A060UQJ1</accession>
<keyword evidence="1" id="KW-0472">Membrane</keyword>
<name>A0A060UQJ1_9PROT</name>
<gene>
    <name evidence="2" type="ORF">AFERRI_400297</name>
</gene>
<keyword evidence="1" id="KW-1133">Transmembrane helix</keyword>
<reference evidence="2" key="1">
    <citation type="submission" date="2014-03" db="EMBL/GenBank/DDBJ databases">
        <authorList>
            <person name="Genoscope - CEA"/>
        </authorList>
    </citation>
    <scope>NUCLEOTIDE SEQUENCE [LARGE SCALE GENOMIC DNA]</scope>
    <source>
        <strain evidence="2">CF27</strain>
    </source>
</reference>
<reference evidence="2" key="2">
    <citation type="submission" date="2014-07" db="EMBL/GenBank/DDBJ databases">
        <title>Initial genome analysis of the psychrotolerant acidophile Acidithiobacillus ferrivorans CF27: insights into iron and sulfur oxidation pathways and into biofilm formation.</title>
        <authorList>
            <person name="Talla E."/>
            <person name="Hedrich S."/>
            <person name="Mangenot S."/>
            <person name="Ji B."/>
            <person name="Johnson D.B."/>
            <person name="Barbe V."/>
            <person name="Bonnefoy V."/>
        </authorList>
    </citation>
    <scope>NUCLEOTIDE SEQUENCE [LARGE SCALE GENOMIC DNA]</scope>
    <source>
        <strain evidence="2">CF27</strain>
    </source>
</reference>
<evidence type="ECO:0000313" key="2">
    <source>
        <dbReference type="EMBL" id="CDQ10516.1"/>
    </source>
</evidence>
<dbReference type="Gene3D" id="1.20.1280.290">
    <property type="match status" value="1"/>
</dbReference>
<dbReference type="EMBL" id="CCCS020000035">
    <property type="protein sequence ID" value="CDQ10516.1"/>
    <property type="molecule type" value="Genomic_DNA"/>
</dbReference>
<evidence type="ECO:0000256" key="1">
    <source>
        <dbReference type="SAM" id="Phobius"/>
    </source>
</evidence>
<feature type="transmembrane region" description="Helical" evidence="1">
    <location>
        <begin position="131"/>
        <end position="150"/>
    </location>
</feature>
<dbReference type="AlphaFoldDB" id="A0A060UQJ1"/>
<comment type="caution">
    <text evidence="2">The sequence shown here is derived from an EMBL/GenBank/DDBJ whole genome shotgun (WGS) entry which is preliminary data.</text>
</comment>
<protein>
    <submittedName>
        <fullName evidence="2">Uncharacterized protein</fullName>
    </submittedName>
</protein>
<feature type="transmembrane region" description="Helical" evidence="1">
    <location>
        <begin position="105"/>
        <end position="125"/>
    </location>
</feature>